<sequence>MTTSARETEAAPSTAEEQVSHPGFDLRLWLNELRRLGELDEVSGAELDYEIGAITDLNAKNRGRALLFDRIPGYEGAGSVLSCSLGSPARVASALGLPEGLDVHQLVEQLRGLPRQWQAAAAQYQPRVVETGPVCNEILSGDQIDLRSYPAPLWHEGDGARYLGTGGSVITRDPETHDVNYGTYRVSVRDERSLGVFIEPINHGGIHLNKYLERGERAPIAVSFGHGPLIYLASALPLPYGVNELSVAGAIAGTPVDVIEGEVTGLPIPASSELAIEGWVEPDDEDWEGPFGEFTGYFAGGREKRPVIHVERVYSRGRPIVYGSLPGKPPFDHSFWRAALESSLLLDELQALIPGVSAAWKYETGSANFFNVVSIKQRYAGHAQQVGAAAALVAGGVSMGRYVVVVDDDIDVTDIDDVIWAISTRTDPAQSIQIIRDTPTNPLDPMLADPEGPWVSSRAIINACRPYHRLRDFAPVVEVSPDLARRVRERWGAQLGWTK</sequence>
<protein>
    <submittedName>
        <fullName evidence="4">UbiD family decarboxylase</fullName>
    </submittedName>
</protein>
<dbReference type="Proteomes" id="UP001242995">
    <property type="component" value="Unassembled WGS sequence"/>
</dbReference>
<feature type="domain" description="3-octaprenyl-4-hydroxybenzoate carboxy-lyase-like Rift-related" evidence="1">
    <location>
        <begin position="129"/>
        <end position="329"/>
    </location>
</feature>
<dbReference type="SUPFAM" id="SSF50475">
    <property type="entry name" value="FMN-binding split barrel"/>
    <property type="match status" value="1"/>
</dbReference>
<name>A0AAW8DK14_9MICC</name>
<dbReference type="SUPFAM" id="SSF143968">
    <property type="entry name" value="UbiD C-terminal domain-like"/>
    <property type="match status" value="1"/>
</dbReference>
<dbReference type="InterPro" id="IPR049383">
    <property type="entry name" value="UbiD-like_N"/>
</dbReference>
<evidence type="ECO:0000313" key="6">
    <source>
        <dbReference type="Proteomes" id="UP001230951"/>
    </source>
</evidence>
<reference evidence="4 6" key="1">
    <citation type="submission" date="2023-07" db="EMBL/GenBank/DDBJ databases">
        <title>Sorghum-associated microbial communities from plants grown in Nebraska, USA.</title>
        <authorList>
            <person name="Schachtman D."/>
        </authorList>
    </citation>
    <scope>NUCLEOTIDE SEQUENCE</scope>
    <source>
        <strain evidence="4">DS1006</strain>
        <strain evidence="5 6">DS1016</strain>
    </source>
</reference>
<dbReference type="GO" id="GO:0005737">
    <property type="term" value="C:cytoplasm"/>
    <property type="evidence" value="ECO:0007669"/>
    <property type="project" value="TreeGrafter"/>
</dbReference>
<feature type="domain" description="3-octaprenyl-4-hydroxybenzoate carboxy-lyase-like N-terminal" evidence="2">
    <location>
        <begin position="30"/>
        <end position="109"/>
    </location>
</feature>
<feature type="domain" description="3-octaprenyl-4-hydroxybenzoate carboxy-lyase-like C-terminal" evidence="3">
    <location>
        <begin position="338"/>
        <end position="463"/>
    </location>
</feature>
<organism evidence="4 7">
    <name type="scientific">Arthrobacter bambusae</name>
    <dbReference type="NCBI Taxonomy" id="1338426"/>
    <lineage>
        <taxon>Bacteria</taxon>
        <taxon>Bacillati</taxon>
        <taxon>Actinomycetota</taxon>
        <taxon>Actinomycetes</taxon>
        <taxon>Micrococcales</taxon>
        <taxon>Micrococcaceae</taxon>
        <taxon>Arthrobacter</taxon>
    </lineage>
</organism>
<dbReference type="RefSeq" id="WP_306962558.1">
    <property type="nucleotide sequence ID" value="NZ_JAUSRG010000010.1"/>
</dbReference>
<dbReference type="EMBL" id="JAUSRG010000010">
    <property type="protein sequence ID" value="MDP9906196.1"/>
    <property type="molecule type" value="Genomic_DNA"/>
</dbReference>
<dbReference type="Pfam" id="PF20696">
    <property type="entry name" value="UbiD_C"/>
    <property type="match status" value="1"/>
</dbReference>
<dbReference type="Gene3D" id="3.40.1670.10">
    <property type="entry name" value="UbiD C-terminal domain-like"/>
    <property type="match status" value="1"/>
</dbReference>
<evidence type="ECO:0000313" key="5">
    <source>
        <dbReference type="EMBL" id="MDQ0182246.1"/>
    </source>
</evidence>
<keyword evidence="6" id="KW-1185">Reference proteome</keyword>
<dbReference type="EMBL" id="JAUSTF010000010">
    <property type="protein sequence ID" value="MDQ0182246.1"/>
    <property type="molecule type" value="Genomic_DNA"/>
</dbReference>
<dbReference type="NCBIfam" id="TIGR00148">
    <property type="entry name" value="UbiD family decarboxylase"/>
    <property type="match status" value="1"/>
</dbReference>
<dbReference type="PANTHER" id="PTHR30108:SF17">
    <property type="entry name" value="FERULIC ACID DECARBOXYLASE 1"/>
    <property type="match status" value="1"/>
</dbReference>
<gene>
    <name evidence="4" type="ORF">J2S90_003175</name>
    <name evidence="5" type="ORF">J2S93_003693</name>
</gene>
<dbReference type="InterPro" id="IPR048304">
    <property type="entry name" value="UbiD_Rift_dom"/>
</dbReference>
<dbReference type="InterPro" id="IPR002830">
    <property type="entry name" value="UbiD"/>
</dbReference>
<evidence type="ECO:0000259" key="1">
    <source>
        <dbReference type="Pfam" id="PF01977"/>
    </source>
</evidence>
<proteinExistence type="predicted"/>
<evidence type="ECO:0000259" key="2">
    <source>
        <dbReference type="Pfam" id="PF20695"/>
    </source>
</evidence>
<dbReference type="GO" id="GO:0016831">
    <property type="term" value="F:carboxy-lyase activity"/>
    <property type="evidence" value="ECO:0007669"/>
    <property type="project" value="InterPro"/>
</dbReference>
<accession>A0AAW8DK14</accession>
<dbReference type="InterPro" id="IPR049381">
    <property type="entry name" value="UbiD-like_C"/>
</dbReference>
<dbReference type="Pfam" id="PF20695">
    <property type="entry name" value="UbiD_N"/>
    <property type="match status" value="1"/>
</dbReference>
<dbReference type="PANTHER" id="PTHR30108">
    <property type="entry name" value="3-OCTAPRENYL-4-HYDROXYBENZOATE CARBOXY-LYASE-RELATED"/>
    <property type="match status" value="1"/>
</dbReference>
<evidence type="ECO:0000313" key="7">
    <source>
        <dbReference type="Proteomes" id="UP001242995"/>
    </source>
</evidence>
<evidence type="ECO:0000313" key="4">
    <source>
        <dbReference type="EMBL" id="MDP9906196.1"/>
    </source>
</evidence>
<dbReference type="AlphaFoldDB" id="A0AAW8DK14"/>
<dbReference type="Pfam" id="PF01977">
    <property type="entry name" value="UbiD"/>
    <property type="match status" value="1"/>
</dbReference>
<comment type="caution">
    <text evidence="4">The sequence shown here is derived from an EMBL/GenBank/DDBJ whole genome shotgun (WGS) entry which is preliminary data.</text>
</comment>
<dbReference type="Proteomes" id="UP001230951">
    <property type="component" value="Unassembled WGS sequence"/>
</dbReference>
<evidence type="ECO:0000259" key="3">
    <source>
        <dbReference type="Pfam" id="PF20696"/>
    </source>
</evidence>